<dbReference type="Gene3D" id="2.60.120.280">
    <property type="entry name" value="Regulatory protein AraC"/>
    <property type="match status" value="1"/>
</dbReference>
<comment type="caution">
    <text evidence="5">The sequence shown here is derived from an EMBL/GenBank/DDBJ whole genome shotgun (WGS) entry which is preliminary data.</text>
</comment>
<evidence type="ECO:0000313" key="5">
    <source>
        <dbReference type="EMBL" id="RAZ81167.1"/>
    </source>
</evidence>
<dbReference type="GO" id="GO:0043565">
    <property type="term" value="F:sequence-specific DNA binding"/>
    <property type="evidence" value="ECO:0007669"/>
    <property type="project" value="InterPro"/>
</dbReference>
<gene>
    <name evidence="5" type="ORF">DP120_02455</name>
</gene>
<dbReference type="InterPro" id="IPR018062">
    <property type="entry name" value="HTH_AraC-typ_CS"/>
</dbReference>
<dbReference type="PROSITE" id="PS00041">
    <property type="entry name" value="HTH_ARAC_FAMILY_1"/>
    <property type="match status" value="1"/>
</dbReference>
<proteinExistence type="predicted"/>
<dbReference type="Pfam" id="PF02311">
    <property type="entry name" value="AraC_binding"/>
    <property type="match status" value="1"/>
</dbReference>
<dbReference type="RefSeq" id="WP_112221590.1">
    <property type="nucleotide sequence ID" value="NZ_CP196859.1"/>
</dbReference>
<feature type="domain" description="HTH araC/xylS-type" evidence="4">
    <location>
        <begin position="189"/>
        <end position="287"/>
    </location>
</feature>
<dbReference type="PANTHER" id="PTHR43280:SF2">
    <property type="entry name" value="HTH-TYPE TRANSCRIPTIONAL REGULATOR EXSA"/>
    <property type="match status" value="1"/>
</dbReference>
<evidence type="ECO:0000256" key="2">
    <source>
        <dbReference type="ARBA" id="ARBA00023125"/>
    </source>
</evidence>
<dbReference type="PANTHER" id="PTHR43280">
    <property type="entry name" value="ARAC-FAMILY TRANSCRIPTIONAL REGULATOR"/>
    <property type="match status" value="1"/>
</dbReference>
<organism evidence="5 6">
    <name type="scientific">Planococcus halotolerans</name>
    <dbReference type="NCBI Taxonomy" id="2233542"/>
    <lineage>
        <taxon>Bacteria</taxon>
        <taxon>Bacillati</taxon>
        <taxon>Bacillota</taxon>
        <taxon>Bacilli</taxon>
        <taxon>Bacillales</taxon>
        <taxon>Caryophanaceae</taxon>
        <taxon>Planococcus</taxon>
    </lineage>
</organism>
<protein>
    <submittedName>
        <fullName evidence="5">AraC family transcriptional regulator</fullName>
    </submittedName>
</protein>
<dbReference type="Pfam" id="PF12833">
    <property type="entry name" value="HTH_18"/>
    <property type="match status" value="1"/>
</dbReference>
<sequence length="290" mass="34056">MTKHYREKAAHNWSEDSIRLITTPSRSAKSSFFYVEEAGYFQTKPGYFTEREKLNSYFIVYTLDGKGFLTYHGHKYKLQKNQAFFISCMDYQHYETDQEELWEFNWVHLNGSSISDYYHYFQSADSPVVTIKNSSDFKSSFQQLIQNHQNFTAHSEPISSKLLTDLLTELLCSIHSKFETETYIPDTMQAIIRYLEKYFNTAVSLDHLAARFNLSKYHLAREFKKYAGISPHEFLITCRITYAKNALKYSNDSISEIAEDAGIPNVSHFINLFKDREGTTPLAYRKKWRI</sequence>
<accession>A0A365L7E9</accession>
<evidence type="ECO:0000313" key="6">
    <source>
        <dbReference type="Proteomes" id="UP000251002"/>
    </source>
</evidence>
<keyword evidence="6" id="KW-1185">Reference proteome</keyword>
<dbReference type="GO" id="GO:0003700">
    <property type="term" value="F:DNA-binding transcription factor activity"/>
    <property type="evidence" value="ECO:0007669"/>
    <property type="project" value="InterPro"/>
</dbReference>
<keyword evidence="1" id="KW-0805">Transcription regulation</keyword>
<dbReference type="AlphaFoldDB" id="A0A365L7E9"/>
<dbReference type="Gene3D" id="1.10.10.60">
    <property type="entry name" value="Homeodomain-like"/>
    <property type="match status" value="2"/>
</dbReference>
<dbReference type="Proteomes" id="UP000251002">
    <property type="component" value="Unassembled WGS sequence"/>
</dbReference>
<evidence type="ECO:0000256" key="3">
    <source>
        <dbReference type="ARBA" id="ARBA00023163"/>
    </source>
</evidence>
<dbReference type="SUPFAM" id="SSF51215">
    <property type="entry name" value="Regulatory protein AraC"/>
    <property type="match status" value="1"/>
</dbReference>
<dbReference type="InterPro" id="IPR003313">
    <property type="entry name" value="AraC-bd"/>
</dbReference>
<keyword evidence="3" id="KW-0804">Transcription</keyword>
<evidence type="ECO:0000256" key="1">
    <source>
        <dbReference type="ARBA" id="ARBA00023015"/>
    </source>
</evidence>
<dbReference type="EMBL" id="QLZR01000001">
    <property type="protein sequence ID" value="RAZ81167.1"/>
    <property type="molecule type" value="Genomic_DNA"/>
</dbReference>
<dbReference type="InterPro" id="IPR009057">
    <property type="entry name" value="Homeodomain-like_sf"/>
</dbReference>
<dbReference type="InterPro" id="IPR018060">
    <property type="entry name" value="HTH_AraC"/>
</dbReference>
<name>A0A365L7E9_9BACL</name>
<keyword evidence="2" id="KW-0238">DNA-binding</keyword>
<dbReference type="PROSITE" id="PS01124">
    <property type="entry name" value="HTH_ARAC_FAMILY_2"/>
    <property type="match status" value="1"/>
</dbReference>
<evidence type="ECO:0000259" key="4">
    <source>
        <dbReference type="PROSITE" id="PS01124"/>
    </source>
</evidence>
<dbReference type="SMART" id="SM00342">
    <property type="entry name" value="HTH_ARAC"/>
    <property type="match status" value="1"/>
</dbReference>
<reference evidence="5 6" key="1">
    <citation type="submission" date="2018-06" db="EMBL/GenBank/DDBJ databases">
        <title>The draft genome sequences of strains SCU63 and S1.</title>
        <authorList>
            <person name="Gan L."/>
        </authorList>
    </citation>
    <scope>NUCLEOTIDE SEQUENCE [LARGE SCALE GENOMIC DNA]</scope>
    <source>
        <strain evidence="5 6">SCU63</strain>
    </source>
</reference>
<dbReference type="SUPFAM" id="SSF46689">
    <property type="entry name" value="Homeodomain-like"/>
    <property type="match status" value="2"/>
</dbReference>
<dbReference type="InterPro" id="IPR037923">
    <property type="entry name" value="HTH-like"/>
</dbReference>